<protein>
    <submittedName>
        <fullName evidence="2">Uncharacterized protein</fullName>
    </submittedName>
</protein>
<dbReference type="EMBL" id="VSSQ01047750">
    <property type="protein sequence ID" value="MPN01763.1"/>
    <property type="molecule type" value="Genomic_DNA"/>
</dbReference>
<evidence type="ECO:0000256" key="1">
    <source>
        <dbReference type="SAM" id="MobiDB-lite"/>
    </source>
</evidence>
<name>A0A645EML4_9ZZZZ</name>
<reference evidence="2" key="1">
    <citation type="submission" date="2019-08" db="EMBL/GenBank/DDBJ databases">
        <authorList>
            <person name="Kucharzyk K."/>
            <person name="Murdoch R.W."/>
            <person name="Higgins S."/>
            <person name="Loffler F."/>
        </authorList>
    </citation>
    <scope>NUCLEOTIDE SEQUENCE</scope>
</reference>
<organism evidence="2">
    <name type="scientific">bioreactor metagenome</name>
    <dbReference type="NCBI Taxonomy" id="1076179"/>
    <lineage>
        <taxon>unclassified sequences</taxon>
        <taxon>metagenomes</taxon>
        <taxon>ecological metagenomes</taxon>
    </lineage>
</organism>
<sequence length="53" mass="5984">MKLRTDGIAQHNPDQAKADHNTDRLQRMQQHRNDDAGYEGGHDAPFIAMANPQ</sequence>
<comment type="caution">
    <text evidence="2">The sequence shown here is derived from an EMBL/GenBank/DDBJ whole genome shotgun (WGS) entry which is preliminary data.</text>
</comment>
<feature type="compositionally biased region" description="Basic and acidic residues" evidence="1">
    <location>
        <begin position="14"/>
        <end position="35"/>
    </location>
</feature>
<evidence type="ECO:0000313" key="2">
    <source>
        <dbReference type="EMBL" id="MPN01763.1"/>
    </source>
</evidence>
<accession>A0A645EML4</accession>
<proteinExistence type="predicted"/>
<gene>
    <name evidence="2" type="ORF">SDC9_148975</name>
</gene>
<feature type="region of interest" description="Disordered" evidence="1">
    <location>
        <begin position="1"/>
        <end position="53"/>
    </location>
</feature>
<dbReference type="AlphaFoldDB" id="A0A645EML4"/>